<dbReference type="Pfam" id="PF00172">
    <property type="entry name" value="Zn_clus"/>
    <property type="match status" value="1"/>
</dbReference>
<comment type="caution">
    <text evidence="9">The sequence shown here is derived from an EMBL/GenBank/DDBJ whole genome shotgun (WGS) entry which is preliminary data.</text>
</comment>
<feature type="compositionally biased region" description="Low complexity" evidence="7">
    <location>
        <begin position="217"/>
        <end position="227"/>
    </location>
</feature>
<dbReference type="PANTHER" id="PTHR36206:SF4">
    <property type="entry name" value="HYPOTHETICAL CONSERVED PROTEIN (EUROFUNG)-RELATED"/>
    <property type="match status" value="1"/>
</dbReference>
<feature type="domain" description="Zn(2)-C6 fungal-type" evidence="8">
    <location>
        <begin position="97"/>
        <end position="124"/>
    </location>
</feature>
<dbReference type="InterPro" id="IPR052360">
    <property type="entry name" value="Transcr_Regulatory_Proteins"/>
</dbReference>
<sequence>MPSLSHCVEIMRNKRLRDSTPSETRVGDIHARIPLRINRHYPFSTHDIVEPPEEMNSDMLMPGPNRPGESMMTTFAVTKQRRATRAKFAKLMKTTGKRRHVKCDETKPCCKNCIKWAGFCSGYESLDSQQSSPARPPPPAAGSRQHNSNHQAVKSHHVRRQTNDAGYVSSGYVSSSPSPLGQNVEPVSATIPGQPDDGEHMMRPRYGRGQTDDTESRSSGYVSLSSSPLGQGVEPVSATTQGSTPQLRIFDDTFWKETMPRLVRDSTAVRYANIAVHTLMSAKSPTLIHSGDTHHHAHYRSGGHYGAALTCYGNALREARTASASRADLREAILCSMFFVIFETINGDQAAAEAHLQSGQRILDELGRARARARDQYGRQHGGGGGGGEAESRRRQLRYVLQFLAVQARDLRDTDGPGHGGLLDDFPES</sequence>
<evidence type="ECO:0000256" key="3">
    <source>
        <dbReference type="ARBA" id="ARBA00023015"/>
    </source>
</evidence>
<dbReference type="GO" id="GO:0003677">
    <property type="term" value="F:DNA binding"/>
    <property type="evidence" value="ECO:0007669"/>
    <property type="project" value="UniProtKB-KW"/>
</dbReference>
<dbReference type="SUPFAM" id="SSF57701">
    <property type="entry name" value="Zn2/Cys6 DNA-binding domain"/>
    <property type="match status" value="1"/>
</dbReference>
<name>A0A0L0NFZ4_TOLOC</name>
<keyword evidence="2" id="KW-0862">Zinc</keyword>
<protein>
    <recommendedName>
        <fullName evidence="8">Zn(2)-C6 fungal-type domain-containing protein</fullName>
    </recommendedName>
</protein>
<dbReference type="CDD" id="cd00067">
    <property type="entry name" value="GAL4"/>
    <property type="match status" value="1"/>
</dbReference>
<evidence type="ECO:0000313" key="9">
    <source>
        <dbReference type="EMBL" id="KND92969.1"/>
    </source>
</evidence>
<dbReference type="PANTHER" id="PTHR36206">
    <property type="entry name" value="ASPERCRYPTIN BIOSYNTHESIS CLUSTER-SPECIFIC TRANSCRIPTION REGULATOR ATNN-RELATED"/>
    <property type="match status" value="1"/>
</dbReference>
<feature type="region of interest" description="Disordered" evidence="7">
    <location>
        <begin position="125"/>
        <end position="242"/>
    </location>
</feature>
<evidence type="ECO:0000256" key="1">
    <source>
        <dbReference type="ARBA" id="ARBA00022723"/>
    </source>
</evidence>
<evidence type="ECO:0000256" key="5">
    <source>
        <dbReference type="ARBA" id="ARBA00023163"/>
    </source>
</evidence>
<keyword evidence="5" id="KW-0804">Transcription</keyword>
<dbReference type="GO" id="GO:0000981">
    <property type="term" value="F:DNA-binding transcription factor activity, RNA polymerase II-specific"/>
    <property type="evidence" value="ECO:0007669"/>
    <property type="project" value="InterPro"/>
</dbReference>
<dbReference type="EMBL" id="LFRF01000004">
    <property type="protein sequence ID" value="KND92969.1"/>
    <property type="molecule type" value="Genomic_DNA"/>
</dbReference>
<dbReference type="InterPro" id="IPR036864">
    <property type="entry name" value="Zn2-C6_fun-type_DNA-bd_sf"/>
</dbReference>
<keyword evidence="6" id="KW-0539">Nucleus</keyword>
<keyword evidence="1" id="KW-0479">Metal-binding</keyword>
<dbReference type="Proteomes" id="UP000036947">
    <property type="component" value="Unassembled WGS sequence"/>
</dbReference>
<evidence type="ECO:0000256" key="7">
    <source>
        <dbReference type="SAM" id="MobiDB-lite"/>
    </source>
</evidence>
<feature type="compositionally biased region" description="Low complexity" evidence="7">
    <location>
        <begin position="166"/>
        <end position="179"/>
    </location>
</feature>
<dbReference type="GO" id="GO:0008270">
    <property type="term" value="F:zinc ion binding"/>
    <property type="evidence" value="ECO:0007669"/>
    <property type="project" value="InterPro"/>
</dbReference>
<evidence type="ECO:0000256" key="6">
    <source>
        <dbReference type="ARBA" id="ARBA00023242"/>
    </source>
</evidence>
<keyword evidence="10" id="KW-1185">Reference proteome</keyword>
<reference evidence="9 10" key="1">
    <citation type="journal article" date="2015" name="BMC Genomics">
        <title>The genome of the truffle-parasite Tolypocladium ophioglossoides and the evolution of antifungal peptaibiotics.</title>
        <authorList>
            <person name="Quandt C.A."/>
            <person name="Bushley K.E."/>
            <person name="Spatafora J.W."/>
        </authorList>
    </citation>
    <scope>NUCLEOTIDE SEQUENCE [LARGE SCALE GENOMIC DNA]</scope>
    <source>
        <strain evidence="9 10">CBS 100239</strain>
    </source>
</reference>
<accession>A0A0L0NFZ4</accession>
<evidence type="ECO:0000256" key="2">
    <source>
        <dbReference type="ARBA" id="ARBA00022833"/>
    </source>
</evidence>
<organism evidence="9 10">
    <name type="scientific">Tolypocladium ophioglossoides (strain CBS 100239)</name>
    <name type="common">Snaketongue truffleclub</name>
    <name type="synonym">Elaphocordyceps ophioglossoides</name>
    <dbReference type="NCBI Taxonomy" id="1163406"/>
    <lineage>
        <taxon>Eukaryota</taxon>
        <taxon>Fungi</taxon>
        <taxon>Dikarya</taxon>
        <taxon>Ascomycota</taxon>
        <taxon>Pezizomycotina</taxon>
        <taxon>Sordariomycetes</taxon>
        <taxon>Hypocreomycetidae</taxon>
        <taxon>Hypocreales</taxon>
        <taxon>Ophiocordycipitaceae</taxon>
        <taxon>Tolypocladium</taxon>
    </lineage>
</organism>
<evidence type="ECO:0000259" key="8">
    <source>
        <dbReference type="Pfam" id="PF00172"/>
    </source>
</evidence>
<dbReference type="STRING" id="1163406.A0A0L0NFZ4"/>
<dbReference type="OrthoDB" id="2593732at2759"/>
<gene>
    <name evidence="9" type="ORF">TOPH_02463</name>
</gene>
<keyword evidence="3" id="KW-0805">Transcription regulation</keyword>
<proteinExistence type="predicted"/>
<dbReference type="InterPro" id="IPR001138">
    <property type="entry name" value="Zn2Cys6_DnaBD"/>
</dbReference>
<evidence type="ECO:0000313" key="10">
    <source>
        <dbReference type="Proteomes" id="UP000036947"/>
    </source>
</evidence>
<dbReference type="AlphaFoldDB" id="A0A0L0NFZ4"/>
<evidence type="ECO:0000256" key="4">
    <source>
        <dbReference type="ARBA" id="ARBA00023125"/>
    </source>
</evidence>
<keyword evidence="4" id="KW-0238">DNA-binding</keyword>